<dbReference type="InterPro" id="IPR003439">
    <property type="entry name" value="ABC_transporter-like_ATP-bd"/>
</dbReference>
<dbReference type="Proteomes" id="UP001344447">
    <property type="component" value="Unassembled WGS sequence"/>
</dbReference>
<dbReference type="FunFam" id="3.40.50.300:FF:000665">
    <property type="entry name" value="ABC transporter A family member 2"/>
    <property type="match status" value="1"/>
</dbReference>
<organism evidence="11 12">
    <name type="scientific">Dictyostelium firmibasis</name>
    <dbReference type="NCBI Taxonomy" id="79012"/>
    <lineage>
        <taxon>Eukaryota</taxon>
        <taxon>Amoebozoa</taxon>
        <taxon>Evosea</taxon>
        <taxon>Eumycetozoa</taxon>
        <taxon>Dictyostelia</taxon>
        <taxon>Dictyosteliales</taxon>
        <taxon>Dictyosteliaceae</taxon>
        <taxon>Dictyostelium</taxon>
    </lineage>
</organism>
<evidence type="ECO:0000259" key="10">
    <source>
        <dbReference type="PROSITE" id="PS50893"/>
    </source>
</evidence>
<proteinExistence type="inferred from homology"/>
<dbReference type="EMBL" id="JAVFKY010000006">
    <property type="protein sequence ID" value="KAK5574560.1"/>
    <property type="molecule type" value="Genomic_DNA"/>
</dbReference>
<dbReference type="InterPro" id="IPR003593">
    <property type="entry name" value="AAA+_ATPase"/>
</dbReference>
<dbReference type="GO" id="GO:0016020">
    <property type="term" value="C:membrane"/>
    <property type="evidence" value="ECO:0007669"/>
    <property type="project" value="UniProtKB-SubCell"/>
</dbReference>
<keyword evidence="3" id="KW-0813">Transport</keyword>
<keyword evidence="5" id="KW-0547">Nucleotide-binding</keyword>
<keyword evidence="12" id="KW-1185">Reference proteome</keyword>
<protein>
    <recommendedName>
        <fullName evidence="10">ABC transporter domain-containing protein</fullName>
    </recommendedName>
</protein>
<feature type="transmembrane region" description="Helical" evidence="9">
    <location>
        <begin position="394"/>
        <end position="414"/>
    </location>
</feature>
<reference evidence="11 12" key="1">
    <citation type="submission" date="2023-11" db="EMBL/GenBank/DDBJ databases">
        <title>Dfirmibasis_genome.</title>
        <authorList>
            <person name="Edelbroek B."/>
            <person name="Kjellin J."/>
            <person name="Jerlstrom-Hultqvist J."/>
            <person name="Soderbom F."/>
        </authorList>
    </citation>
    <scope>NUCLEOTIDE SEQUENCE [LARGE SCALE GENOMIC DNA]</scope>
    <source>
        <strain evidence="11 12">TNS-C-14</strain>
    </source>
</reference>
<feature type="transmembrane region" description="Helical" evidence="9">
    <location>
        <begin position="29"/>
        <end position="52"/>
    </location>
</feature>
<dbReference type="SMART" id="SM00382">
    <property type="entry name" value="AAA"/>
    <property type="match status" value="1"/>
</dbReference>
<keyword evidence="8 9" id="KW-0472">Membrane</keyword>
<evidence type="ECO:0000256" key="4">
    <source>
        <dbReference type="ARBA" id="ARBA00022692"/>
    </source>
</evidence>
<dbReference type="CDD" id="cd03263">
    <property type="entry name" value="ABC_subfamily_A"/>
    <property type="match status" value="1"/>
</dbReference>
<evidence type="ECO:0000256" key="6">
    <source>
        <dbReference type="ARBA" id="ARBA00022840"/>
    </source>
</evidence>
<dbReference type="Gene3D" id="3.40.50.300">
    <property type="entry name" value="P-loop containing nucleotide triphosphate hydrolases"/>
    <property type="match status" value="1"/>
</dbReference>
<feature type="transmembrane region" description="Helical" evidence="9">
    <location>
        <begin position="245"/>
        <end position="270"/>
    </location>
</feature>
<feature type="transmembrane region" description="Helical" evidence="9">
    <location>
        <begin position="364"/>
        <end position="388"/>
    </location>
</feature>
<evidence type="ECO:0000256" key="9">
    <source>
        <dbReference type="SAM" id="Phobius"/>
    </source>
</evidence>
<evidence type="ECO:0000256" key="3">
    <source>
        <dbReference type="ARBA" id="ARBA00022448"/>
    </source>
</evidence>
<keyword evidence="6" id="KW-0067">ATP-binding</keyword>
<dbReference type="InterPro" id="IPR027417">
    <property type="entry name" value="P-loop_NTPase"/>
</dbReference>
<keyword evidence="7 9" id="KW-1133">Transmembrane helix</keyword>
<comment type="subcellular location">
    <subcellularLocation>
        <location evidence="1">Membrane</location>
        <topology evidence="1">Multi-pass membrane protein</topology>
    </subcellularLocation>
</comment>
<dbReference type="GO" id="GO:0005319">
    <property type="term" value="F:lipid transporter activity"/>
    <property type="evidence" value="ECO:0007669"/>
    <property type="project" value="TreeGrafter"/>
</dbReference>
<evidence type="ECO:0000256" key="5">
    <source>
        <dbReference type="ARBA" id="ARBA00022741"/>
    </source>
</evidence>
<feature type="domain" description="ABC transporter" evidence="10">
    <location>
        <begin position="515"/>
        <end position="751"/>
    </location>
</feature>
<comment type="caution">
    <text evidence="11">The sequence shown here is derived from an EMBL/GenBank/DDBJ whole genome shotgun (WGS) entry which is preliminary data.</text>
</comment>
<dbReference type="Pfam" id="PF12698">
    <property type="entry name" value="ABC2_membrane_3"/>
    <property type="match status" value="1"/>
</dbReference>
<dbReference type="GO" id="GO:0005524">
    <property type="term" value="F:ATP binding"/>
    <property type="evidence" value="ECO:0007669"/>
    <property type="project" value="UniProtKB-KW"/>
</dbReference>
<evidence type="ECO:0000313" key="11">
    <source>
        <dbReference type="EMBL" id="KAK5574560.1"/>
    </source>
</evidence>
<evidence type="ECO:0000313" key="12">
    <source>
        <dbReference type="Proteomes" id="UP001344447"/>
    </source>
</evidence>
<dbReference type="PROSITE" id="PS50893">
    <property type="entry name" value="ABC_TRANSPORTER_2"/>
    <property type="match status" value="1"/>
</dbReference>
<dbReference type="SUPFAM" id="SSF52540">
    <property type="entry name" value="P-loop containing nucleoside triphosphate hydrolases"/>
    <property type="match status" value="1"/>
</dbReference>
<evidence type="ECO:0000256" key="1">
    <source>
        <dbReference type="ARBA" id="ARBA00004141"/>
    </source>
</evidence>
<dbReference type="InterPro" id="IPR026082">
    <property type="entry name" value="ABCA"/>
</dbReference>
<feature type="transmembrane region" description="Helical" evidence="9">
    <location>
        <begin position="456"/>
        <end position="477"/>
    </location>
</feature>
<sequence length="838" mass="93621">MSVNERILREFLHLKLLLKKNFLVSIRSYFSTIIELLSPIVFVLIFFIIYNYGGRVDYSSKTYQDSLPNCIVSVENRCIDLIFSPMDSPCTVEIMKVLAKNNNMEIYNYPTDTGLIPDMNKTIGFKGGIIGIDSVNSTQQFILAHPNVTLAAVNFLNFPINFTINGVTPNDSLIGVVDRTALSFNVFLNISSNNQFNPPVDYSIEVTTSIQKAIYDYYSVNNNIKQLPTITFDANPFIQFSSINLISLFGGLFYYCGIMISFIFLLYKVAFEKENNLKQGMVMMGLSRSMYWFSWVLTSFTIDLLICLIMIAIGSICKLPFFLGTNFLVLLLNFFLFAISSSSMAFFMVSFIGKTKTAIGIGMAFFIVGSGVQLTFNSMGSIIFQIIYQTDSNGAAFARVILFLLPMFHFSKVLSDINDKIQSYPSSHFTLSDLSENLSGAEYGMDFKIPTTGQSLGFMVVLVVIYLFLSALIEYTISGGFTPKTAKHIDVPHFNDPDVTNATYKALEPSNKSPVIIRGLSKTYTKFLRPSKSVHAIKYLSLDIQKGSVLGLLGSNGAGKTTTIGILTGLHNPTTGDALIYGHSIVKDIDSVRKITSVVPQHDILWLELSAMEHLHLFAELKGVPKSERDFQIAKVLEQVKLTKVANDRCSTFSGGMKRRLSVAMACIGEPKIIFMDEPSTGLDPASKRRIYSLIKDIKKEKVIILTSHDMQEIDVLCDNIVIMDNGYMICNGNSLQLKTKYGEGFSVQVIAKSLEVVGEIVNFVTSSLPNCRFLKQSALQLSFGFPVNTDPKIIVNFFKRLENITKDENNTLMRDWSISHSNMDDVFLKVTQKPKSQ</sequence>
<dbReference type="AlphaFoldDB" id="A0AAN7TY52"/>
<accession>A0AAN7TY52</accession>
<comment type="similarity">
    <text evidence="2">Belongs to the ABC transporter superfamily. ABCA family.</text>
</comment>
<feature type="transmembrane region" description="Helical" evidence="9">
    <location>
        <begin position="291"/>
        <end position="316"/>
    </location>
</feature>
<dbReference type="GO" id="GO:0140359">
    <property type="term" value="F:ABC-type transporter activity"/>
    <property type="evidence" value="ECO:0007669"/>
    <property type="project" value="InterPro"/>
</dbReference>
<dbReference type="PANTHER" id="PTHR19229">
    <property type="entry name" value="ATP-BINDING CASSETTE TRANSPORTER SUBFAMILY A ABCA"/>
    <property type="match status" value="1"/>
</dbReference>
<dbReference type="GO" id="GO:0016887">
    <property type="term" value="F:ATP hydrolysis activity"/>
    <property type="evidence" value="ECO:0007669"/>
    <property type="project" value="InterPro"/>
</dbReference>
<gene>
    <name evidence="11" type="ORF">RB653_009813</name>
</gene>
<name>A0AAN7TY52_9MYCE</name>
<evidence type="ECO:0000256" key="2">
    <source>
        <dbReference type="ARBA" id="ARBA00008869"/>
    </source>
</evidence>
<dbReference type="Pfam" id="PF00005">
    <property type="entry name" value="ABC_tran"/>
    <property type="match status" value="1"/>
</dbReference>
<dbReference type="PANTHER" id="PTHR19229:SF205">
    <property type="entry name" value="ABC TRANSPORTER A FAMILY MEMBER 1-RELATED"/>
    <property type="match status" value="1"/>
</dbReference>
<keyword evidence="4 9" id="KW-0812">Transmembrane</keyword>
<evidence type="ECO:0000256" key="7">
    <source>
        <dbReference type="ARBA" id="ARBA00022989"/>
    </source>
</evidence>
<feature type="transmembrane region" description="Helical" evidence="9">
    <location>
        <begin position="328"/>
        <end position="352"/>
    </location>
</feature>
<evidence type="ECO:0000256" key="8">
    <source>
        <dbReference type="ARBA" id="ARBA00023136"/>
    </source>
</evidence>
<dbReference type="InterPro" id="IPR013525">
    <property type="entry name" value="ABC2_TM"/>
</dbReference>